<proteinExistence type="inferred from homology"/>
<dbReference type="SMART" id="SM00822">
    <property type="entry name" value="PKS_KR"/>
    <property type="match status" value="1"/>
</dbReference>
<dbReference type="PROSITE" id="PS00061">
    <property type="entry name" value="ADH_SHORT"/>
    <property type="match status" value="1"/>
</dbReference>
<keyword evidence="3" id="KW-0520">NAD</keyword>
<evidence type="ECO:0000256" key="3">
    <source>
        <dbReference type="ARBA" id="ARBA00023027"/>
    </source>
</evidence>
<protein>
    <submittedName>
        <fullName evidence="5">NAD(P)-dependent dehydrogenase (Short-subunit alcohol dehydrogenase family)</fullName>
    </submittedName>
</protein>
<dbReference type="Gene3D" id="3.40.50.720">
    <property type="entry name" value="NAD(P)-binding Rossmann-like Domain"/>
    <property type="match status" value="1"/>
</dbReference>
<keyword evidence="2" id="KW-0560">Oxidoreductase</keyword>
<evidence type="ECO:0000256" key="2">
    <source>
        <dbReference type="ARBA" id="ARBA00023002"/>
    </source>
</evidence>
<dbReference type="SUPFAM" id="SSF51735">
    <property type="entry name" value="NAD(P)-binding Rossmann-fold domains"/>
    <property type="match status" value="1"/>
</dbReference>
<dbReference type="FunFam" id="3.40.50.720:FF:000084">
    <property type="entry name" value="Short-chain dehydrogenase reductase"/>
    <property type="match status" value="1"/>
</dbReference>
<accession>A0A4R2Q0F0</accession>
<sequence>MAARLSGKVAMVTGAAYGIGSAITRRFVAEGAEVLAVDVAESAVGGLVEELGRRVASARCDVAVGADVQAAVRRAVDTFGGLDIVVNNAAVGGESMAAETTQSEWERVLSVGIGGLFHTIRHATPAMRERGGGAFVNLSSMAASRAMLGMAPYAAAKAGVEAITRCAALELRADGIRVNAIAPGLIRTPVAQANAAALGRALSADLADYVGHRQGRWGEPDEVAKVAVHLACAEASLTTGQTYVLDNGATALA</sequence>
<evidence type="ECO:0000313" key="5">
    <source>
        <dbReference type="EMBL" id="TCP42053.1"/>
    </source>
</evidence>
<keyword evidence="6" id="KW-1185">Reference proteome</keyword>
<dbReference type="Proteomes" id="UP000294911">
    <property type="component" value="Unassembled WGS sequence"/>
</dbReference>
<comment type="caution">
    <text evidence="5">The sequence shown here is derived from an EMBL/GenBank/DDBJ whole genome shotgun (WGS) entry which is preliminary data.</text>
</comment>
<dbReference type="GO" id="GO:0016491">
    <property type="term" value="F:oxidoreductase activity"/>
    <property type="evidence" value="ECO:0007669"/>
    <property type="project" value="UniProtKB-KW"/>
</dbReference>
<dbReference type="InterPro" id="IPR036291">
    <property type="entry name" value="NAD(P)-bd_dom_sf"/>
</dbReference>
<dbReference type="EMBL" id="SLXQ01000024">
    <property type="protein sequence ID" value="TCP42053.1"/>
    <property type="molecule type" value="Genomic_DNA"/>
</dbReference>
<dbReference type="InterPro" id="IPR002347">
    <property type="entry name" value="SDR_fam"/>
</dbReference>
<dbReference type="PANTHER" id="PTHR24321:SF8">
    <property type="entry name" value="ESTRADIOL 17-BETA-DEHYDROGENASE 8-RELATED"/>
    <property type="match status" value="1"/>
</dbReference>
<dbReference type="CDD" id="cd05233">
    <property type="entry name" value="SDR_c"/>
    <property type="match status" value="1"/>
</dbReference>
<dbReference type="PRINTS" id="PR00080">
    <property type="entry name" value="SDRFAMILY"/>
</dbReference>
<dbReference type="PANTHER" id="PTHR24321">
    <property type="entry name" value="DEHYDROGENASES, SHORT CHAIN"/>
    <property type="match status" value="1"/>
</dbReference>
<reference evidence="5 6" key="1">
    <citation type="submission" date="2019-03" db="EMBL/GenBank/DDBJ databases">
        <title>Genomic Encyclopedia of Type Strains, Phase IV (KMG-IV): sequencing the most valuable type-strain genomes for metagenomic binning, comparative biology and taxonomic classification.</title>
        <authorList>
            <person name="Goeker M."/>
        </authorList>
    </citation>
    <scope>NUCLEOTIDE SEQUENCE [LARGE SCALE GENOMIC DNA]</scope>
    <source>
        <strain evidence="5 6">DSM 45765</strain>
    </source>
</reference>
<evidence type="ECO:0000259" key="4">
    <source>
        <dbReference type="SMART" id="SM00822"/>
    </source>
</evidence>
<feature type="domain" description="Ketoreductase" evidence="4">
    <location>
        <begin position="8"/>
        <end position="184"/>
    </location>
</feature>
<dbReference type="RefSeq" id="WP_132880916.1">
    <property type="nucleotide sequence ID" value="NZ_SLXQ01000024.1"/>
</dbReference>
<evidence type="ECO:0000313" key="6">
    <source>
        <dbReference type="Proteomes" id="UP000294911"/>
    </source>
</evidence>
<evidence type="ECO:0000256" key="1">
    <source>
        <dbReference type="ARBA" id="ARBA00006484"/>
    </source>
</evidence>
<dbReference type="AlphaFoldDB" id="A0A4R2Q0F0"/>
<name>A0A4R2Q0F0_9PSEU</name>
<organism evidence="5 6">
    <name type="scientific">Tamaricihabitans halophyticus</name>
    <dbReference type="NCBI Taxonomy" id="1262583"/>
    <lineage>
        <taxon>Bacteria</taxon>
        <taxon>Bacillati</taxon>
        <taxon>Actinomycetota</taxon>
        <taxon>Actinomycetes</taxon>
        <taxon>Pseudonocardiales</taxon>
        <taxon>Pseudonocardiaceae</taxon>
        <taxon>Tamaricihabitans</taxon>
    </lineage>
</organism>
<dbReference type="Pfam" id="PF13561">
    <property type="entry name" value="adh_short_C2"/>
    <property type="match status" value="1"/>
</dbReference>
<comment type="similarity">
    <text evidence="1">Belongs to the short-chain dehydrogenases/reductases (SDR) family.</text>
</comment>
<gene>
    <name evidence="5" type="ORF">EV191_12419</name>
</gene>
<dbReference type="OrthoDB" id="7064009at2"/>
<dbReference type="InterPro" id="IPR020904">
    <property type="entry name" value="Sc_DH/Rdtase_CS"/>
</dbReference>
<dbReference type="InterPro" id="IPR057326">
    <property type="entry name" value="KR_dom"/>
</dbReference>
<dbReference type="PRINTS" id="PR00081">
    <property type="entry name" value="GDHRDH"/>
</dbReference>